<dbReference type="AlphaFoldDB" id="A0AA87MRD1"/>
<evidence type="ECO:0000313" key="2">
    <source>
        <dbReference type="EMBL" id="EKS00361.1"/>
    </source>
</evidence>
<comment type="caution">
    <text evidence="2">The sequence shown here is derived from an EMBL/GenBank/DDBJ whole genome shotgun (WGS) entry which is preliminary data.</text>
</comment>
<proteinExistence type="predicted"/>
<organism evidence="2 3">
    <name type="scientific">Leptospira mayottensis 200901122</name>
    <dbReference type="NCBI Taxonomy" id="1193010"/>
    <lineage>
        <taxon>Bacteria</taxon>
        <taxon>Pseudomonadati</taxon>
        <taxon>Spirochaetota</taxon>
        <taxon>Spirochaetia</taxon>
        <taxon>Leptospirales</taxon>
        <taxon>Leptospiraceae</taxon>
        <taxon>Leptospira</taxon>
    </lineage>
</organism>
<evidence type="ECO:0000313" key="1">
    <source>
        <dbReference type="EMBL" id="EKR98456.1"/>
    </source>
</evidence>
<gene>
    <name evidence="1" type="ORF">LEP1GSC125_1709</name>
    <name evidence="2" type="ORF">LEP1GSC125_2276</name>
</gene>
<accession>A0AA87MRD1</accession>
<reference evidence="2 3" key="2">
    <citation type="journal article" date="2014" name="Int. J. Syst. Evol. Microbiol.">
        <title>Leptospira mayottensis sp. nov., a pathogenic species of the genus Leptospira isolated from humans.</title>
        <authorList>
            <person name="Bourhy P."/>
            <person name="Collet L."/>
            <person name="Brisse S."/>
            <person name="Picardeau M."/>
        </authorList>
    </citation>
    <scope>NUCLEOTIDE SEQUENCE [LARGE SCALE GENOMIC DNA]</scope>
    <source>
        <strain evidence="2 3">200901122</strain>
    </source>
</reference>
<sequence>MCFRFLLFQNSSQLVSPPSELKVAELSHGSLSWGDTSIHR</sequence>
<reference evidence="2" key="1">
    <citation type="submission" date="2012-10" db="EMBL/GenBank/DDBJ databases">
        <authorList>
            <person name="Harkins D.M."/>
            <person name="Durkin A.S."/>
            <person name="Brinkac L.M."/>
            <person name="Haft D.H."/>
            <person name="Selengut J.D."/>
            <person name="Sanka R."/>
            <person name="DePew J."/>
            <person name="Purushe J."/>
            <person name="Picardeau M."/>
            <person name="Werts C."/>
            <person name="Goarant C."/>
            <person name="Vinetz J.M."/>
            <person name="Sutton G.G."/>
            <person name="Nierman W.C."/>
            <person name="Fouts D.E."/>
        </authorList>
    </citation>
    <scope>NUCLEOTIDE SEQUENCE</scope>
    <source>
        <strain evidence="2">200901122</strain>
    </source>
</reference>
<evidence type="ECO:0000313" key="3">
    <source>
        <dbReference type="Proteomes" id="UP000001343"/>
    </source>
</evidence>
<name>A0AA87MRD1_9LEPT</name>
<protein>
    <submittedName>
        <fullName evidence="2">Uncharacterized protein</fullName>
    </submittedName>
</protein>
<dbReference type="EMBL" id="AKWM02000078">
    <property type="protein sequence ID" value="EKR98456.1"/>
    <property type="molecule type" value="Genomic_DNA"/>
</dbReference>
<dbReference type="EMBL" id="AKWM02000037">
    <property type="protein sequence ID" value="EKS00361.1"/>
    <property type="molecule type" value="Genomic_DNA"/>
</dbReference>
<dbReference type="Proteomes" id="UP000001343">
    <property type="component" value="Unassembled WGS sequence"/>
</dbReference>